<dbReference type="Proteomes" id="UP000005307">
    <property type="component" value="Chromosome"/>
</dbReference>
<evidence type="ECO:0000313" key="2">
    <source>
        <dbReference type="Proteomes" id="UP000005307"/>
    </source>
</evidence>
<proteinExistence type="predicted"/>
<evidence type="ECO:0000313" key="1">
    <source>
        <dbReference type="EMBL" id="AGI66957.1"/>
    </source>
</evidence>
<keyword evidence="2" id="KW-1185">Reference proteome</keyword>
<dbReference type="HOGENOM" id="CLU_1667608_0_0_5"/>
<sequence>MDGLAENQLFLSAAGYLTEVQLTQGAGVGYFTSYVSGEGMGKFSANDDLYLLVLDQTGTRLSFLTPLVVIIALKCYCPTFSPILAGSFCALTWQPQTWPRNTSVKARKRTGSGAKCCSLPPHRRNCFGVFCSQPVGRRRGAGLAICCLRRDCALRAPA</sequence>
<reference evidence="1 2" key="1">
    <citation type="journal article" date="2013" name="PLoS ONE">
        <title>Poles Apart: Arctic and Antarctic Octadecabacter strains Share High Genome Plasticity and a New Type of Xanthorhodopsin.</title>
        <authorList>
            <person name="Vollmers J."/>
            <person name="Voget S."/>
            <person name="Dietrich S."/>
            <person name="Gollnow K."/>
            <person name="Smits M."/>
            <person name="Meyer K."/>
            <person name="Brinkhoff T."/>
            <person name="Simon M."/>
            <person name="Daniel R."/>
        </authorList>
    </citation>
    <scope>NUCLEOTIDE SEQUENCE [LARGE SCALE GENOMIC DNA]</scope>
    <source>
        <strain evidence="1 2">307</strain>
    </source>
</reference>
<dbReference type="STRING" id="391626.OAN307_c12630"/>
<protein>
    <submittedName>
        <fullName evidence="1">Uncharacterized protein</fullName>
    </submittedName>
</protein>
<dbReference type="EMBL" id="CP003740">
    <property type="protein sequence ID" value="AGI66957.1"/>
    <property type="molecule type" value="Genomic_DNA"/>
</dbReference>
<accession>M9R433</accession>
<dbReference type="AlphaFoldDB" id="M9R433"/>
<gene>
    <name evidence="1" type="ORF">OAN307_c12630</name>
</gene>
<name>M9R433_9RHOB</name>
<organism evidence="1 2">
    <name type="scientific">Octadecabacter antarcticus 307</name>
    <dbReference type="NCBI Taxonomy" id="391626"/>
    <lineage>
        <taxon>Bacteria</taxon>
        <taxon>Pseudomonadati</taxon>
        <taxon>Pseudomonadota</taxon>
        <taxon>Alphaproteobacteria</taxon>
        <taxon>Rhodobacterales</taxon>
        <taxon>Roseobacteraceae</taxon>
        <taxon>Octadecabacter</taxon>
    </lineage>
</organism>
<dbReference type="KEGG" id="oat:OAN307_c12630"/>